<comment type="caution">
    <text evidence="1">The sequence shown here is derived from an EMBL/GenBank/DDBJ whole genome shotgun (WGS) entry which is preliminary data.</text>
</comment>
<accession>A0ABU1WPT6</accession>
<proteinExistence type="predicted"/>
<dbReference type="RefSeq" id="WP_310318478.1">
    <property type="nucleotide sequence ID" value="NZ_JAVDWU010000007.1"/>
</dbReference>
<protein>
    <recommendedName>
        <fullName evidence="3">DUF1579 domain-containing protein</fullName>
    </recommendedName>
</protein>
<sequence length="162" mass="18754">MDTSTENDFDFLQGRWRVHHKRLRERLVDCQEWQAFEGTCAMQPILDGKGNLDDNWLDLPDGGYRAISLRVFDASSRRWAIWWLDDRRPHALDVPVAGGFEHGTGTFYADDTLDGLPIRVRFRWTDTQSATPRWEQAFSIDGGATWEVNWIMQFTRETGGCA</sequence>
<evidence type="ECO:0008006" key="3">
    <source>
        <dbReference type="Google" id="ProtNLM"/>
    </source>
</evidence>
<dbReference type="Proteomes" id="UP001265700">
    <property type="component" value="Unassembled WGS sequence"/>
</dbReference>
<evidence type="ECO:0000313" key="2">
    <source>
        <dbReference type="Proteomes" id="UP001265700"/>
    </source>
</evidence>
<organism evidence="1 2">
    <name type="scientific">Hydrogenophaga palleronii</name>
    <dbReference type="NCBI Taxonomy" id="65655"/>
    <lineage>
        <taxon>Bacteria</taxon>
        <taxon>Pseudomonadati</taxon>
        <taxon>Pseudomonadota</taxon>
        <taxon>Betaproteobacteria</taxon>
        <taxon>Burkholderiales</taxon>
        <taxon>Comamonadaceae</taxon>
        <taxon>Hydrogenophaga</taxon>
    </lineage>
</organism>
<gene>
    <name evidence="1" type="ORF">J2W49_003292</name>
</gene>
<keyword evidence="2" id="KW-1185">Reference proteome</keyword>
<evidence type="ECO:0000313" key="1">
    <source>
        <dbReference type="EMBL" id="MDR7151316.1"/>
    </source>
</evidence>
<name>A0ABU1WPT6_9BURK</name>
<reference evidence="1 2" key="1">
    <citation type="submission" date="2023-07" db="EMBL/GenBank/DDBJ databases">
        <title>Sorghum-associated microbial communities from plants grown in Nebraska, USA.</title>
        <authorList>
            <person name="Schachtman D."/>
        </authorList>
    </citation>
    <scope>NUCLEOTIDE SEQUENCE [LARGE SCALE GENOMIC DNA]</scope>
    <source>
        <strain evidence="1 2">4249</strain>
    </source>
</reference>
<dbReference type="EMBL" id="JAVDWU010000007">
    <property type="protein sequence ID" value="MDR7151316.1"/>
    <property type="molecule type" value="Genomic_DNA"/>
</dbReference>